<dbReference type="GO" id="GO:0005886">
    <property type="term" value="C:plasma membrane"/>
    <property type="evidence" value="ECO:0007669"/>
    <property type="project" value="InterPro"/>
</dbReference>
<keyword evidence="2" id="KW-1133">Transmembrane helix</keyword>
<proteinExistence type="predicted"/>
<dbReference type="AlphaFoldDB" id="A0AAD5RQQ1"/>
<dbReference type="GO" id="GO:0035838">
    <property type="term" value="C:growing cell tip"/>
    <property type="evidence" value="ECO:0007669"/>
    <property type="project" value="TreeGrafter"/>
</dbReference>
<dbReference type="Pfam" id="PF06687">
    <property type="entry name" value="SUR7"/>
    <property type="match status" value="1"/>
</dbReference>
<evidence type="ECO:0000313" key="3">
    <source>
        <dbReference type="EMBL" id="KAJ2901239.1"/>
    </source>
</evidence>
<feature type="transmembrane region" description="Helical" evidence="2">
    <location>
        <begin position="115"/>
        <end position="137"/>
    </location>
</feature>
<keyword evidence="2" id="KW-0472">Membrane</keyword>
<dbReference type="PANTHER" id="PTHR28013:SF7">
    <property type="entry name" value="PALI-DOMAIN-CONTAINING PROTEIN"/>
    <property type="match status" value="1"/>
</dbReference>
<name>A0AAD5RQQ1_9PEZI</name>
<evidence type="ECO:0000313" key="4">
    <source>
        <dbReference type="Proteomes" id="UP001201980"/>
    </source>
</evidence>
<accession>A0AAD5RQQ1</accession>
<dbReference type="GO" id="GO:0032153">
    <property type="term" value="C:cell division site"/>
    <property type="evidence" value="ECO:0007669"/>
    <property type="project" value="TreeGrafter"/>
</dbReference>
<feature type="transmembrane region" description="Helical" evidence="2">
    <location>
        <begin position="12"/>
        <end position="32"/>
    </location>
</feature>
<dbReference type="InterPro" id="IPR051380">
    <property type="entry name" value="pH-response_reg_palI/RIM9"/>
</dbReference>
<dbReference type="EMBL" id="JAKWBI020000160">
    <property type="protein sequence ID" value="KAJ2901239.1"/>
    <property type="molecule type" value="Genomic_DNA"/>
</dbReference>
<reference evidence="3" key="1">
    <citation type="submission" date="2022-07" db="EMBL/GenBank/DDBJ databases">
        <title>Draft genome sequence of Zalerion maritima ATCC 34329, a (micro)plastics degrading marine fungus.</title>
        <authorList>
            <person name="Paco A."/>
            <person name="Goncalves M.F.M."/>
            <person name="Rocha-Santos T.A.P."/>
            <person name="Alves A."/>
        </authorList>
    </citation>
    <scope>NUCLEOTIDE SEQUENCE</scope>
    <source>
        <strain evidence="3">ATCC 34329</strain>
    </source>
</reference>
<gene>
    <name evidence="3" type="ORF">MKZ38_002103</name>
</gene>
<organism evidence="3 4">
    <name type="scientific">Zalerion maritima</name>
    <dbReference type="NCBI Taxonomy" id="339359"/>
    <lineage>
        <taxon>Eukaryota</taxon>
        <taxon>Fungi</taxon>
        <taxon>Dikarya</taxon>
        <taxon>Ascomycota</taxon>
        <taxon>Pezizomycotina</taxon>
        <taxon>Sordariomycetes</taxon>
        <taxon>Lulworthiomycetidae</taxon>
        <taxon>Lulworthiales</taxon>
        <taxon>Lulworthiaceae</taxon>
        <taxon>Zalerion</taxon>
    </lineage>
</organism>
<dbReference type="Proteomes" id="UP001201980">
    <property type="component" value="Unassembled WGS sequence"/>
</dbReference>
<dbReference type="InterPro" id="IPR009571">
    <property type="entry name" value="SUR7/Rim9-like_fungi"/>
</dbReference>
<evidence type="ECO:0000256" key="1">
    <source>
        <dbReference type="SAM" id="MobiDB-lite"/>
    </source>
</evidence>
<feature type="compositionally biased region" description="Basic and acidic residues" evidence="1">
    <location>
        <begin position="198"/>
        <end position="220"/>
    </location>
</feature>
<evidence type="ECO:0000256" key="2">
    <source>
        <dbReference type="SAM" id="Phobius"/>
    </source>
</evidence>
<sequence>MSRGNRTGLIHHLGTFLLLAATALLIVTDITAPVVNNIALLKVDTPYIDGARMTQISYGTFGYCILDANPDGGDVDICTPKQIGYRPIEPAVEWDETDFSVYADRTTKILSRVMVLHPVATGMAFIAFLLALGSGIVGSLLASLLSCLTFLTTLCVLICDFVLFGMIKSNINQGDNGIGSHAYYSVGMWTTLAAQGEGKQEGQGRERESAQEEQGRKVEVLAEEETC</sequence>
<feature type="region of interest" description="Disordered" evidence="1">
    <location>
        <begin position="197"/>
        <end position="227"/>
    </location>
</feature>
<feature type="transmembrane region" description="Helical" evidence="2">
    <location>
        <begin position="143"/>
        <end position="164"/>
    </location>
</feature>
<keyword evidence="2" id="KW-0812">Transmembrane</keyword>
<keyword evidence="4" id="KW-1185">Reference proteome</keyword>
<comment type="caution">
    <text evidence="3">The sequence shown here is derived from an EMBL/GenBank/DDBJ whole genome shotgun (WGS) entry which is preliminary data.</text>
</comment>
<dbReference type="PANTHER" id="PTHR28013">
    <property type="entry name" value="PROTEIN DCV1-RELATED"/>
    <property type="match status" value="1"/>
</dbReference>
<protein>
    <submittedName>
        <fullName evidence="3">Uncharacterized protein</fullName>
    </submittedName>
</protein>